<feature type="coiled-coil region" evidence="1">
    <location>
        <begin position="78"/>
        <end position="105"/>
    </location>
</feature>
<gene>
    <name evidence="2" type="ORF">PL9214290415</name>
</gene>
<dbReference type="NCBIfam" id="TIGR02589">
    <property type="entry name" value="cas_Csd2"/>
    <property type="match status" value="1"/>
</dbReference>
<reference evidence="3" key="1">
    <citation type="submission" date="2015-10" db="EMBL/GenBank/DDBJ databases">
        <authorList>
            <person name="Regsiter A."/>
            <person name="william w."/>
        </authorList>
    </citation>
    <scope>NUCLEOTIDE SEQUENCE [LARGE SCALE GENOMIC DNA]</scope>
</reference>
<dbReference type="EMBL" id="CZDF01000132">
    <property type="protein sequence ID" value="CUR30824.1"/>
    <property type="molecule type" value="Genomic_DNA"/>
</dbReference>
<sequence length="283" mass="32306">MLHFDPSKKHDAILLVDCLDGNPNGDPDAGNQPRIDPETRHGLISDACMKRKVRNYVRLTKKGEVNYKIFVEEGSVLNEKIEKAYSELKIEVKKKESTSDQQEKARNWMIENFYDIRMFGAVLSTGLNAGQVWGPLQISWGRSYDPVLPISATITRCAATEAKEKKDNKTMGRKELIPYGLFKIEIHYNPGLGGKVSSDDLQLFWESLLNCWEFDRSSSRSSMNCRGLFVFTHDSKWGNFPSHKLFDLLSVEKQSDIPRSINDYEIKIDGQIPDGVNLWDINQ</sequence>
<dbReference type="AlphaFoldDB" id="A0A1J1LEE7"/>
<protein>
    <submittedName>
        <fullName evidence="2">CRISPR-associated protein, Csd2 family</fullName>
    </submittedName>
</protein>
<name>A0A1J1LEE7_9CYAN</name>
<dbReference type="InterPro" id="IPR013418">
    <property type="entry name" value="CRISPR-assoc_prot_Cas7/Csd2"/>
</dbReference>
<dbReference type="STRING" id="671072.PL9214290415"/>
<dbReference type="RefSeq" id="WP_072717786.1">
    <property type="nucleotide sequence ID" value="NZ_LN889782.1"/>
</dbReference>
<dbReference type="NCBIfam" id="TIGR01595">
    <property type="entry name" value="cas_CT1132"/>
    <property type="match status" value="1"/>
</dbReference>
<evidence type="ECO:0000313" key="2">
    <source>
        <dbReference type="EMBL" id="CUR30824.1"/>
    </source>
</evidence>
<dbReference type="OrthoDB" id="9776792at2"/>
<organism evidence="2 3">
    <name type="scientific">Planktothrix tepida PCC 9214</name>
    <dbReference type="NCBI Taxonomy" id="671072"/>
    <lineage>
        <taxon>Bacteria</taxon>
        <taxon>Bacillati</taxon>
        <taxon>Cyanobacteriota</taxon>
        <taxon>Cyanophyceae</taxon>
        <taxon>Oscillatoriophycideae</taxon>
        <taxon>Oscillatoriales</taxon>
        <taxon>Microcoleaceae</taxon>
        <taxon>Planktothrix</taxon>
    </lineage>
</organism>
<keyword evidence="1" id="KW-0175">Coiled coil</keyword>
<dbReference type="Pfam" id="PF05107">
    <property type="entry name" value="Cas_Cas7"/>
    <property type="match status" value="1"/>
</dbReference>
<dbReference type="InterPro" id="IPR006482">
    <property type="entry name" value="Cas7_Csh2/Csh2"/>
</dbReference>
<dbReference type="GO" id="GO:0043571">
    <property type="term" value="P:maintenance of CRISPR repeat elements"/>
    <property type="evidence" value="ECO:0007669"/>
    <property type="project" value="InterPro"/>
</dbReference>
<evidence type="ECO:0000313" key="3">
    <source>
        <dbReference type="Proteomes" id="UP000184315"/>
    </source>
</evidence>
<keyword evidence="3" id="KW-1185">Reference proteome</keyword>
<accession>A0A1J1LEE7</accession>
<dbReference type="Proteomes" id="UP000184315">
    <property type="component" value="Unassembled WGS sequence"/>
</dbReference>
<evidence type="ECO:0000256" key="1">
    <source>
        <dbReference type="SAM" id="Coils"/>
    </source>
</evidence>
<proteinExistence type="predicted"/>